<dbReference type="InterPro" id="IPR006953">
    <property type="entry name" value="Vesicle_Uso1_P115_head"/>
</dbReference>
<dbReference type="EMBL" id="JABWDY010019455">
    <property type="protein sequence ID" value="KAF5193919.1"/>
    <property type="molecule type" value="Genomic_DNA"/>
</dbReference>
<organism evidence="4 5">
    <name type="scientific">Thalictrum thalictroides</name>
    <name type="common">Rue-anemone</name>
    <name type="synonym">Anemone thalictroides</name>
    <dbReference type="NCBI Taxonomy" id="46969"/>
    <lineage>
        <taxon>Eukaryota</taxon>
        <taxon>Viridiplantae</taxon>
        <taxon>Streptophyta</taxon>
        <taxon>Embryophyta</taxon>
        <taxon>Tracheophyta</taxon>
        <taxon>Spermatophyta</taxon>
        <taxon>Magnoliopsida</taxon>
        <taxon>Ranunculales</taxon>
        <taxon>Ranunculaceae</taxon>
        <taxon>Thalictroideae</taxon>
        <taxon>Thalictrum</taxon>
    </lineage>
</organism>
<keyword evidence="2" id="KW-0333">Golgi apparatus</keyword>
<dbReference type="OrthoDB" id="198977at2759"/>
<dbReference type="GO" id="GO:0006888">
    <property type="term" value="P:endoplasmic reticulum to Golgi vesicle-mediated transport"/>
    <property type="evidence" value="ECO:0007669"/>
    <property type="project" value="TreeGrafter"/>
</dbReference>
<dbReference type="GO" id="GO:0000139">
    <property type="term" value="C:Golgi membrane"/>
    <property type="evidence" value="ECO:0007669"/>
    <property type="project" value="InterPro"/>
</dbReference>
<proteinExistence type="predicted"/>
<dbReference type="GO" id="GO:0006886">
    <property type="term" value="P:intracellular protein transport"/>
    <property type="evidence" value="ECO:0007669"/>
    <property type="project" value="InterPro"/>
</dbReference>
<dbReference type="GO" id="GO:0005783">
    <property type="term" value="C:endoplasmic reticulum"/>
    <property type="evidence" value="ECO:0007669"/>
    <property type="project" value="TreeGrafter"/>
</dbReference>
<dbReference type="Gene3D" id="1.25.10.10">
    <property type="entry name" value="Leucine-rich Repeat Variant"/>
    <property type="match status" value="1"/>
</dbReference>
<reference evidence="4 5" key="1">
    <citation type="submission" date="2020-06" db="EMBL/GenBank/DDBJ databases">
        <title>Transcriptomic and genomic resources for Thalictrum thalictroides and T. hernandezii: Facilitating candidate gene discovery in an emerging model plant lineage.</title>
        <authorList>
            <person name="Arias T."/>
            <person name="Riano-Pachon D.M."/>
            <person name="Di Stilio V.S."/>
        </authorList>
    </citation>
    <scope>NUCLEOTIDE SEQUENCE [LARGE SCALE GENOMIC DNA]</scope>
    <source>
        <strain evidence="5">cv. WT478/WT964</strain>
        <tissue evidence="4">Leaves</tissue>
    </source>
</reference>
<dbReference type="GO" id="GO:0012507">
    <property type="term" value="C:ER to Golgi transport vesicle membrane"/>
    <property type="evidence" value="ECO:0007669"/>
    <property type="project" value="TreeGrafter"/>
</dbReference>
<dbReference type="InterPro" id="IPR011989">
    <property type="entry name" value="ARM-like"/>
</dbReference>
<dbReference type="GO" id="GO:0048211">
    <property type="term" value="P:Golgi vesicle docking"/>
    <property type="evidence" value="ECO:0007669"/>
    <property type="project" value="TreeGrafter"/>
</dbReference>
<keyword evidence="5" id="KW-1185">Reference proteome</keyword>
<dbReference type="PANTHER" id="PTHR10013:SF0">
    <property type="entry name" value="GENERAL VESICULAR TRANSPORT FACTOR P115"/>
    <property type="match status" value="1"/>
</dbReference>
<sequence>NNPKGQGMLASTIIPQAHSGVHDPLDADIKIPFGSMLLRGLTSSESDDDLETCYRASIVLSHILKGNIQCKERVMQVKLEAPVISFGTPEPLLHRVVKYLAVAASMKDKNGNHKTSTSSSSMYTQPIFLRLLVTWFADFPDAVLSFLDSRDHLTYLLELVSSSFETVFIRGLSAILLGEGVLFNKSYAFMVVDAISQKIGLTSYFLKFDEMQKSFPFLSAKALQQRKPLARSSAASMSEIEDLEENNLTSLKHDEDPVLMSVFDAPFVNLVRRLESEIRESIVDVYSHPKSKVAVRGSS</sequence>
<protein>
    <submittedName>
        <fullName evidence="4">Golgin candidate</fullName>
    </submittedName>
</protein>
<accession>A0A7J6W8Z8</accession>
<dbReference type="Proteomes" id="UP000554482">
    <property type="component" value="Unassembled WGS sequence"/>
</dbReference>
<dbReference type="GO" id="GO:0005795">
    <property type="term" value="C:Golgi stack"/>
    <property type="evidence" value="ECO:0007669"/>
    <property type="project" value="TreeGrafter"/>
</dbReference>
<dbReference type="InterPro" id="IPR024095">
    <property type="entry name" value="Vesicle_P115"/>
</dbReference>
<feature type="domain" description="Vesicle tethering protein Uso1/P115-like head" evidence="3">
    <location>
        <begin position="2"/>
        <end position="282"/>
    </location>
</feature>
<evidence type="ECO:0000256" key="2">
    <source>
        <dbReference type="ARBA" id="ARBA00023034"/>
    </source>
</evidence>
<name>A0A7J6W8Z8_THATH</name>
<dbReference type="GO" id="GO:0048280">
    <property type="term" value="P:vesicle fusion with Golgi apparatus"/>
    <property type="evidence" value="ECO:0007669"/>
    <property type="project" value="InterPro"/>
</dbReference>
<gene>
    <name evidence="4" type="ORF">FRX31_016494</name>
</gene>
<dbReference type="AlphaFoldDB" id="A0A7J6W8Z8"/>
<evidence type="ECO:0000259" key="3">
    <source>
        <dbReference type="Pfam" id="PF04869"/>
    </source>
</evidence>
<evidence type="ECO:0000256" key="1">
    <source>
        <dbReference type="ARBA" id="ARBA00004555"/>
    </source>
</evidence>
<evidence type="ECO:0000313" key="5">
    <source>
        <dbReference type="Proteomes" id="UP000554482"/>
    </source>
</evidence>
<dbReference type="PANTHER" id="PTHR10013">
    <property type="entry name" value="GENERAL VESICULAR TRANSPORT FACTOR P115"/>
    <property type="match status" value="1"/>
</dbReference>
<comment type="subcellular location">
    <subcellularLocation>
        <location evidence="1">Golgi apparatus</location>
    </subcellularLocation>
</comment>
<feature type="non-terminal residue" evidence="4">
    <location>
        <position position="1"/>
    </location>
</feature>
<dbReference type="Pfam" id="PF04869">
    <property type="entry name" value="Uso1_p115_head"/>
    <property type="match status" value="1"/>
</dbReference>
<comment type="caution">
    <text evidence="4">The sequence shown here is derived from an EMBL/GenBank/DDBJ whole genome shotgun (WGS) entry which is preliminary data.</text>
</comment>
<evidence type="ECO:0000313" key="4">
    <source>
        <dbReference type="EMBL" id="KAF5193919.1"/>
    </source>
</evidence>